<name>A0AC59YE38_RANTA</name>
<dbReference type="EMBL" id="OX596097">
    <property type="protein sequence ID" value="CAM9611407.1"/>
    <property type="molecule type" value="Genomic_DNA"/>
</dbReference>
<reference evidence="1" key="2">
    <citation type="submission" date="2025-03" db="EMBL/GenBank/DDBJ databases">
        <authorList>
            <consortium name="ELIXIR-Norway"/>
            <consortium name="Elixir Norway"/>
        </authorList>
    </citation>
    <scope>NUCLEOTIDE SEQUENCE</scope>
</reference>
<evidence type="ECO:0000313" key="1">
    <source>
        <dbReference type="EMBL" id="CAM9611407.1"/>
    </source>
</evidence>
<proteinExistence type="predicted"/>
<sequence>MGGKRPLCQHLLLLTPPPPSPPLLHTPMNSAFSASPEARIEALLGARRRRRQRTPDPSSLQGPRLTQCAGGSGRSAPALKPRSDIHRRSQSAAPAAAPALPRPAREHPRKAGGGCSEEGCLSWAGKAAAGTRAGPARPPGGGERWDPGSAPVGAARRPAGPGSGAPTW</sequence>
<accession>A0AC59YE38</accession>
<reference evidence="1" key="1">
    <citation type="submission" date="2023-05" db="EMBL/GenBank/DDBJ databases">
        <authorList>
            <consortium name="ELIXIR-Norway"/>
        </authorList>
    </citation>
    <scope>NUCLEOTIDE SEQUENCE</scope>
</reference>
<organism evidence="1 2">
    <name type="scientific">Rangifer tarandus platyrhynchus</name>
    <name type="common">Svalbard reindeer</name>
    <dbReference type="NCBI Taxonomy" id="3082113"/>
    <lineage>
        <taxon>Eukaryota</taxon>
        <taxon>Metazoa</taxon>
        <taxon>Chordata</taxon>
        <taxon>Craniata</taxon>
        <taxon>Vertebrata</taxon>
        <taxon>Euteleostomi</taxon>
        <taxon>Mammalia</taxon>
        <taxon>Eutheria</taxon>
        <taxon>Laurasiatheria</taxon>
        <taxon>Artiodactyla</taxon>
        <taxon>Ruminantia</taxon>
        <taxon>Pecora</taxon>
        <taxon>Cervidae</taxon>
        <taxon>Odocoileinae</taxon>
        <taxon>Rangifer</taxon>
    </lineage>
</organism>
<evidence type="ECO:0000313" key="2">
    <source>
        <dbReference type="Proteomes" id="UP001162501"/>
    </source>
</evidence>
<dbReference type="Proteomes" id="UP001162501">
    <property type="component" value="Chromosome 13"/>
</dbReference>
<protein>
    <submittedName>
        <fullName evidence="1">Uncharacterized protein</fullName>
    </submittedName>
</protein>
<gene>
    <name evidence="1" type="ORF">MRATA1EN22A_LOCUS4971</name>
</gene>